<feature type="non-terminal residue" evidence="3">
    <location>
        <position position="145"/>
    </location>
</feature>
<dbReference type="EMBL" id="NHTK01004169">
    <property type="protein sequence ID" value="PPQ87878.1"/>
    <property type="molecule type" value="Genomic_DNA"/>
</dbReference>
<feature type="compositionally biased region" description="Polar residues" evidence="1">
    <location>
        <begin position="129"/>
        <end position="145"/>
    </location>
</feature>
<organism evidence="3 4">
    <name type="scientific">Panaeolus cyanescens</name>
    <dbReference type="NCBI Taxonomy" id="181874"/>
    <lineage>
        <taxon>Eukaryota</taxon>
        <taxon>Fungi</taxon>
        <taxon>Dikarya</taxon>
        <taxon>Basidiomycota</taxon>
        <taxon>Agaricomycotina</taxon>
        <taxon>Agaricomycetes</taxon>
        <taxon>Agaricomycetidae</taxon>
        <taxon>Agaricales</taxon>
        <taxon>Agaricineae</taxon>
        <taxon>Galeropsidaceae</taxon>
        <taxon>Panaeolus</taxon>
    </lineage>
</organism>
<evidence type="ECO:0000313" key="4">
    <source>
        <dbReference type="Proteomes" id="UP000284842"/>
    </source>
</evidence>
<feature type="compositionally biased region" description="Low complexity" evidence="1">
    <location>
        <begin position="65"/>
        <end position="76"/>
    </location>
</feature>
<feature type="region of interest" description="Disordered" evidence="1">
    <location>
        <begin position="51"/>
        <end position="145"/>
    </location>
</feature>
<dbReference type="AlphaFoldDB" id="A0A409XAQ5"/>
<keyword evidence="4" id="KW-1185">Reference proteome</keyword>
<dbReference type="InParanoid" id="A0A409XAQ5"/>
<comment type="caution">
    <text evidence="3">The sequence shown here is derived from an EMBL/GenBank/DDBJ whole genome shotgun (WGS) entry which is preliminary data.</text>
</comment>
<evidence type="ECO:0000256" key="1">
    <source>
        <dbReference type="SAM" id="MobiDB-lite"/>
    </source>
</evidence>
<protein>
    <submittedName>
        <fullName evidence="3">Uncharacterized protein</fullName>
    </submittedName>
</protein>
<name>A0A409XAQ5_9AGAR</name>
<evidence type="ECO:0000313" key="3">
    <source>
        <dbReference type="EMBL" id="PPQ87878.1"/>
    </source>
</evidence>
<dbReference type="Proteomes" id="UP000284842">
    <property type="component" value="Unassembled WGS sequence"/>
</dbReference>
<sequence length="145" mass="15193">MYSLNALVLFLSAVVSVNALTTPLVVRHAHHRAIAARVPAPEPVDVPVANFVKRQNPSNRRCKPRPSSSSVTSSSTPAPPPPSTTPRQQQPTTTNTPPAARPTSTTPPPPQPTTPKPSPTPKPNNSNSGGNNSNLPSFMIGTQTG</sequence>
<proteinExistence type="predicted"/>
<keyword evidence="2" id="KW-0732">Signal</keyword>
<accession>A0A409XAQ5</accession>
<feature type="compositionally biased region" description="Pro residues" evidence="1">
    <location>
        <begin position="105"/>
        <end position="122"/>
    </location>
</feature>
<gene>
    <name evidence="3" type="ORF">CVT24_012921</name>
</gene>
<feature type="compositionally biased region" description="Low complexity" evidence="1">
    <location>
        <begin position="85"/>
        <end position="104"/>
    </location>
</feature>
<feature type="chain" id="PRO_5019092569" evidence="2">
    <location>
        <begin position="20"/>
        <end position="145"/>
    </location>
</feature>
<feature type="signal peptide" evidence="2">
    <location>
        <begin position="1"/>
        <end position="19"/>
    </location>
</feature>
<reference evidence="3 4" key="1">
    <citation type="journal article" date="2018" name="Evol. Lett.">
        <title>Horizontal gene cluster transfer increased hallucinogenic mushroom diversity.</title>
        <authorList>
            <person name="Reynolds H.T."/>
            <person name="Vijayakumar V."/>
            <person name="Gluck-Thaler E."/>
            <person name="Korotkin H.B."/>
            <person name="Matheny P.B."/>
            <person name="Slot J.C."/>
        </authorList>
    </citation>
    <scope>NUCLEOTIDE SEQUENCE [LARGE SCALE GENOMIC DNA]</scope>
    <source>
        <strain evidence="3 4">2629</strain>
    </source>
</reference>
<evidence type="ECO:0000256" key="2">
    <source>
        <dbReference type="SAM" id="SignalP"/>
    </source>
</evidence>